<gene>
    <name evidence="1" type="ORF">UT78_C0013G0019</name>
</gene>
<proteinExistence type="predicted"/>
<name>A0A0G0QZL9_9BACT</name>
<protein>
    <submittedName>
        <fullName evidence="1">Uncharacterized protein</fullName>
    </submittedName>
</protein>
<organism evidence="1 2">
    <name type="scientific">Candidatus Nomurabacteria bacterium GW2011_GWF2_40_12</name>
    <dbReference type="NCBI Taxonomy" id="1618776"/>
    <lineage>
        <taxon>Bacteria</taxon>
        <taxon>Candidatus Nomuraibacteriota</taxon>
    </lineage>
</organism>
<sequence>MEVKTPKTDALINEILENLVPHERTCKWKGEHSYCEGKFEITEEDITFLKMLRVPTPNYCPTCRRMRRLVHMNMIRLFKIPCKAPNHNESMISILPEECPFPVYDYLYFISDEFDPFSFGVKYEEGMDPMETLFNLRKKFPMPSFLNRGLSSINSDYSNGGKDNKNCYYAMACYKAEDVWYSSMVNRSRSIMDSNDIEDSELLYGGLSSDHIYKSSFIYFSNNCTDSFLLFDCKNCDSCFGCINLRNKKYCVWNEQLSKEDYETFIESINPISIKSLALYKEKFWNVVASLPMNASHNVGSENAVGVHIMRSRNVFDIGDSDNSEHIRHADGAMSHKDSMDFLFSGGNSSKLYGTINIGSQSSGVRFSVSSKFCVDCEFVFNSKNLTNCFMCFGLQDKSYCILNVQYQPEEYFEIVDKIKFEMIKKGEYEDPLGLEFSAQAYNFSMAQIAYPLNNAEIIKLGGYVAKESETNVGDTEKLTVNELPETITEATDEILKKAICCEVTGRPFRIVSSELEFYRRMKLPLPTLHPSYRMETLFQLIHIGKKYETTCVKCGKAINSIFDPRSNFILYCEKCYQQEVY</sequence>
<accession>A0A0G0QZL9</accession>
<dbReference type="Proteomes" id="UP000034301">
    <property type="component" value="Unassembled WGS sequence"/>
</dbReference>
<reference evidence="1 2" key="1">
    <citation type="journal article" date="2015" name="Nature">
        <title>rRNA introns, odd ribosomes, and small enigmatic genomes across a large radiation of phyla.</title>
        <authorList>
            <person name="Brown C.T."/>
            <person name="Hug L.A."/>
            <person name="Thomas B.C."/>
            <person name="Sharon I."/>
            <person name="Castelle C.J."/>
            <person name="Singh A."/>
            <person name="Wilkins M.J."/>
            <person name="Williams K.H."/>
            <person name="Banfield J.F."/>
        </authorList>
    </citation>
    <scope>NUCLEOTIDE SEQUENCE [LARGE SCALE GENOMIC DNA]</scope>
</reference>
<evidence type="ECO:0000313" key="2">
    <source>
        <dbReference type="Proteomes" id="UP000034301"/>
    </source>
</evidence>
<dbReference type="AlphaFoldDB" id="A0A0G0QZL9"/>
<evidence type="ECO:0000313" key="1">
    <source>
        <dbReference type="EMBL" id="KKR42901.1"/>
    </source>
</evidence>
<comment type="caution">
    <text evidence="1">The sequence shown here is derived from an EMBL/GenBank/DDBJ whole genome shotgun (WGS) entry which is preliminary data.</text>
</comment>
<dbReference type="EMBL" id="LBYC01000013">
    <property type="protein sequence ID" value="KKR42901.1"/>
    <property type="molecule type" value="Genomic_DNA"/>
</dbReference>